<sequence length="283" mass="32014">MSASNAEPVPVVKSQSLDFISSIPLISGAVNYAMSFVHSYPILQRAYNLGENTTVKALHFFSPVLDALHTPLAQVDNFVLKTLTFTKSKIPYPFEVKWEELYAKSQIPIENVHKVVDDYRHKTMDMYDTHVKGTAKSLFEQTGKAMEQLQQTENVYLQKAGETISKMQESLASVSKEYADKSKEDVAFGEKKAEGLYNSIFSELDNLQKFAKTLPAEGQKRMEPFMELFNKTYKDLSSEATDAKVPIQERLTKSAGYLQNKTLPELQKLVYDNLKKADAKKTE</sequence>
<dbReference type="GeneID" id="28727174"/>
<dbReference type="OrthoDB" id="376826at2759"/>
<dbReference type="EMBL" id="LGAV01000003">
    <property type="protein sequence ID" value="KOS14841.1"/>
    <property type="molecule type" value="Genomic_DNA"/>
</dbReference>
<dbReference type="STRING" id="77020.A0A0M8MWA5"/>
<evidence type="ECO:0000313" key="2">
    <source>
        <dbReference type="Proteomes" id="UP000037751"/>
    </source>
</evidence>
<gene>
    <name evidence="1" type="ORF">Malapachy_0786</name>
</gene>
<name>A0A0M8MWA5_9BASI</name>
<evidence type="ECO:0000313" key="1">
    <source>
        <dbReference type="EMBL" id="KOS14841.1"/>
    </source>
</evidence>
<organism evidence="1 2">
    <name type="scientific">Malassezia pachydermatis</name>
    <dbReference type="NCBI Taxonomy" id="77020"/>
    <lineage>
        <taxon>Eukaryota</taxon>
        <taxon>Fungi</taxon>
        <taxon>Dikarya</taxon>
        <taxon>Basidiomycota</taxon>
        <taxon>Ustilaginomycotina</taxon>
        <taxon>Malasseziomycetes</taxon>
        <taxon>Malasseziales</taxon>
        <taxon>Malasseziaceae</taxon>
        <taxon>Malassezia</taxon>
    </lineage>
</organism>
<dbReference type="RefSeq" id="XP_017992473.1">
    <property type="nucleotide sequence ID" value="XM_018135299.1"/>
</dbReference>
<dbReference type="Proteomes" id="UP000037751">
    <property type="component" value="Unassembled WGS sequence"/>
</dbReference>
<protein>
    <submittedName>
        <fullName evidence="1">Uncharacterized protein</fullName>
    </submittedName>
</protein>
<proteinExistence type="predicted"/>
<accession>A0A0M8MWA5</accession>
<reference evidence="1 2" key="1">
    <citation type="submission" date="2015-07" db="EMBL/GenBank/DDBJ databases">
        <title>Draft Genome Sequence of Malassezia furfur CBS1878 and Malassezia pachydermatis CBS1879.</title>
        <authorList>
            <person name="Triana S."/>
            <person name="Ohm R."/>
            <person name="Gonzalez A."/>
            <person name="DeCock H."/>
            <person name="Restrepo S."/>
            <person name="Celis A."/>
        </authorList>
    </citation>
    <scope>NUCLEOTIDE SEQUENCE [LARGE SCALE GENOMIC DNA]</scope>
    <source>
        <strain evidence="1 2">CBS 1879</strain>
    </source>
</reference>
<dbReference type="AlphaFoldDB" id="A0A0M8MWA5"/>
<keyword evidence="2" id="KW-1185">Reference proteome</keyword>
<dbReference type="VEuPathDB" id="FungiDB:Malapachy_0786"/>
<comment type="caution">
    <text evidence="1">The sequence shown here is derived from an EMBL/GenBank/DDBJ whole genome shotgun (WGS) entry which is preliminary data.</text>
</comment>